<dbReference type="EMBL" id="MU274924">
    <property type="protein sequence ID" value="KAI0086280.1"/>
    <property type="molecule type" value="Genomic_DNA"/>
</dbReference>
<comment type="caution">
    <text evidence="1">The sequence shown here is derived from an EMBL/GenBank/DDBJ whole genome shotgun (WGS) entry which is preliminary data.</text>
</comment>
<gene>
    <name evidence="1" type="ORF">BDY19DRAFT_995892</name>
</gene>
<protein>
    <submittedName>
        <fullName evidence="1">Uncharacterized protein</fullName>
    </submittedName>
</protein>
<evidence type="ECO:0000313" key="1">
    <source>
        <dbReference type="EMBL" id="KAI0086280.1"/>
    </source>
</evidence>
<reference evidence="1" key="1">
    <citation type="journal article" date="2021" name="Environ. Microbiol.">
        <title>Gene family expansions and transcriptome signatures uncover fungal adaptations to wood decay.</title>
        <authorList>
            <person name="Hage H."/>
            <person name="Miyauchi S."/>
            <person name="Viragh M."/>
            <person name="Drula E."/>
            <person name="Min B."/>
            <person name="Chaduli D."/>
            <person name="Navarro D."/>
            <person name="Favel A."/>
            <person name="Norest M."/>
            <person name="Lesage-Meessen L."/>
            <person name="Balint B."/>
            <person name="Merenyi Z."/>
            <person name="de Eugenio L."/>
            <person name="Morin E."/>
            <person name="Martinez A.T."/>
            <person name="Baldrian P."/>
            <person name="Stursova M."/>
            <person name="Martinez M.J."/>
            <person name="Novotny C."/>
            <person name="Magnuson J.K."/>
            <person name="Spatafora J.W."/>
            <person name="Maurice S."/>
            <person name="Pangilinan J."/>
            <person name="Andreopoulos W."/>
            <person name="LaButti K."/>
            <person name="Hundley H."/>
            <person name="Na H."/>
            <person name="Kuo A."/>
            <person name="Barry K."/>
            <person name="Lipzen A."/>
            <person name="Henrissat B."/>
            <person name="Riley R."/>
            <person name="Ahrendt S."/>
            <person name="Nagy L.G."/>
            <person name="Grigoriev I.V."/>
            <person name="Martin F."/>
            <person name="Rosso M.N."/>
        </authorList>
    </citation>
    <scope>NUCLEOTIDE SEQUENCE</scope>
    <source>
        <strain evidence="1">CBS 384.51</strain>
    </source>
</reference>
<dbReference type="Proteomes" id="UP001055072">
    <property type="component" value="Unassembled WGS sequence"/>
</dbReference>
<accession>A0ACB8TWC3</accession>
<proteinExistence type="predicted"/>
<organism evidence="1 2">
    <name type="scientific">Irpex rosettiformis</name>
    <dbReference type="NCBI Taxonomy" id="378272"/>
    <lineage>
        <taxon>Eukaryota</taxon>
        <taxon>Fungi</taxon>
        <taxon>Dikarya</taxon>
        <taxon>Basidiomycota</taxon>
        <taxon>Agaricomycotina</taxon>
        <taxon>Agaricomycetes</taxon>
        <taxon>Polyporales</taxon>
        <taxon>Irpicaceae</taxon>
        <taxon>Irpex</taxon>
    </lineage>
</organism>
<keyword evidence="2" id="KW-1185">Reference proteome</keyword>
<evidence type="ECO:0000313" key="2">
    <source>
        <dbReference type="Proteomes" id="UP001055072"/>
    </source>
</evidence>
<sequence>MTDQQTALPRFGDTEREWLISQCRSPEIWQRISCNAPRIIDTDGAGNVTKAKRGRQTGDGALKGLAPDLAKAYLEVFNLPFTEESLVDFKAREKARLAMGVTHCHRQLAETQQQHERRIDFQSLSTRIYNWLRNNSPNKVRKYTRVHVTQASNTPVLHTAQSVFKMTGAPGSVPYSPPSGGIGQWATNMQQAFINQTAEEFQKLEQTAERLNRAAQLDNAVKTQLSDWSRQTGFGGFIVLGGQDASGEVRNFTIDNTGCGSELLPFAAHISRRFGITEQQWQTELDWYFQAVFNNNSTGQQAVEAEAALPPVSHAPATSPLTEEADTVPDDRPEVGEEVPIELEIPCMTVNQDQCSDSVEQGPEPLLINSDHRTEGHNPDCRTEERNSDVHAVEHSAEEQGLVHPSSRSLVISAPEGVVLSISGDGSSMDTGSQANSDHTACLDLPASSRTKRKRKASSVTGHPAKGPRRRSTATHSTATHSTATHSTASHVPTLDSVNTGKVTQSGRKITPKASGTAAYDEVVGRQIAASARHRKY</sequence>
<name>A0ACB8TWC3_9APHY</name>